<geneLocation type="plasmid" evidence="1">
    <name>pNFYY023-1</name>
</geneLocation>
<accession>A0A6H1Q042</accession>
<evidence type="ECO:0000313" key="1">
    <source>
        <dbReference type="EMBL" id="QIZ20151.1"/>
    </source>
</evidence>
<protein>
    <submittedName>
        <fullName evidence="1">Without annotation or the blast of the protein</fullName>
    </submittedName>
</protein>
<dbReference type="EMBL" id="MT011984">
    <property type="protein sequence ID" value="QIZ20151.1"/>
    <property type="molecule type" value="Genomic_DNA"/>
</dbReference>
<keyword evidence="1" id="KW-0614">Plasmid</keyword>
<sequence>MMELLPYEVEIPCVEKLLHDLVGLGGNELSYVPMVSTMLKVLLKQLPIYSHYQ</sequence>
<reference evidence="1" key="1">
    <citation type="submission" date="2020-01" db="EMBL/GenBank/DDBJ databases">
        <title>Whole-genome sequencing for Comamonas testosteroni.</title>
        <authorList>
            <person name="Qin Y."/>
            <person name="Rui Y."/>
        </authorList>
    </citation>
    <scope>NUCLEOTIDE SEQUENCE</scope>
    <source>
        <strain evidence="1">NFYY023</strain>
        <plasmid evidence="1">pNFYY023-1</plasmid>
    </source>
</reference>
<proteinExistence type="predicted"/>
<organism evidence="1">
    <name type="scientific">Comamonas testosteroni</name>
    <name type="common">Pseudomonas testosteroni</name>
    <dbReference type="NCBI Taxonomy" id="285"/>
    <lineage>
        <taxon>Bacteria</taxon>
        <taxon>Pseudomonadati</taxon>
        <taxon>Pseudomonadota</taxon>
        <taxon>Betaproteobacteria</taxon>
        <taxon>Burkholderiales</taxon>
        <taxon>Comamonadaceae</taxon>
        <taxon>Comamonas</taxon>
    </lineage>
</organism>
<name>A0A6H1Q042_COMTE</name>
<dbReference type="AlphaFoldDB" id="A0A6H1Q042"/>